<reference evidence="2 3" key="1">
    <citation type="submission" date="2017-10" db="EMBL/GenBank/DDBJ databases">
        <title>Comparative genomics in systemic dimorphic fungi from Ajellomycetaceae.</title>
        <authorList>
            <person name="Munoz J.F."/>
            <person name="Mcewen J.G."/>
            <person name="Clay O.K."/>
            <person name="Cuomo C.A."/>
        </authorList>
    </citation>
    <scope>NUCLEOTIDE SEQUENCE [LARGE SCALE GENOMIC DNA]</scope>
    <source>
        <strain evidence="2 3">UAMH7299</strain>
    </source>
</reference>
<protein>
    <recommendedName>
        <fullName evidence="4">L-ornithine N(5)-oxygenase</fullName>
    </recommendedName>
</protein>
<dbReference type="PANTHER" id="PTHR15192:SF8">
    <property type="entry name" value="FAD_NAD(P)-BINDING DOMAIN-CONTAINING PROTEIN"/>
    <property type="match status" value="1"/>
</dbReference>
<keyword evidence="3" id="KW-1185">Reference proteome</keyword>
<accession>A0A2B7YK91</accession>
<feature type="compositionally biased region" description="Polar residues" evidence="1">
    <location>
        <begin position="526"/>
        <end position="535"/>
    </location>
</feature>
<evidence type="ECO:0000313" key="3">
    <source>
        <dbReference type="Proteomes" id="UP000224634"/>
    </source>
</evidence>
<gene>
    <name evidence="2" type="ORF">AJ80_03214</name>
</gene>
<dbReference type="STRING" id="1447883.A0A2B7YK91"/>
<evidence type="ECO:0000313" key="2">
    <source>
        <dbReference type="EMBL" id="PGH21423.1"/>
    </source>
</evidence>
<feature type="compositionally biased region" description="Low complexity" evidence="1">
    <location>
        <begin position="474"/>
        <end position="484"/>
    </location>
</feature>
<dbReference type="AlphaFoldDB" id="A0A2B7YK91"/>
<name>A0A2B7YK91_POLH7</name>
<dbReference type="InterPro" id="IPR029731">
    <property type="entry name" value="OSGIN1/2"/>
</dbReference>
<dbReference type="InterPro" id="IPR036188">
    <property type="entry name" value="FAD/NAD-bd_sf"/>
</dbReference>
<dbReference type="Proteomes" id="UP000224634">
    <property type="component" value="Unassembled WGS sequence"/>
</dbReference>
<dbReference type="OrthoDB" id="412005at2759"/>
<dbReference type="EMBL" id="PDNA01000035">
    <property type="protein sequence ID" value="PGH21423.1"/>
    <property type="molecule type" value="Genomic_DNA"/>
</dbReference>
<dbReference type="PANTHER" id="PTHR15192">
    <property type="entry name" value="PROTEIN CBG05349"/>
    <property type="match status" value="1"/>
</dbReference>
<dbReference type="Gene3D" id="3.50.50.60">
    <property type="entry name" value="FAD/NAD(P)-binding domain"/>
    <property type="match status" value="1"/>
</dbReference>
<dbReference type="SUPFAM" id="SSF51905">
    <property type="entry name" value="FAD/NAD(P)-binding domain"/>
    <property type="match status" value="1"/>
</dbReference>
<organism evidence="2 3">
    <name type="scientific">Polytolypa hystricis (strain UAMH7299)</name>
    <dbReference type="NCBI Taxonomy" id="1447883"/>
    <lineage>
        <taxon>Eukaryota</taxon>
        <taxon>Fungi</taxon>
        <taxon>Dikarya</taxon>
        <taxon>Ascomycota</taxon>
        <taxon>Pezizomycotina</taxon>
        <taxon>Eurotiomycetes</taxon>
        <taxon>Eurotiomycetidae</taxon>
        <taxon>Onygenales</taxon>
        <taxon>Onygenales incertae sedis</taxon>
        <taxon>Polytolypa</taxon>
    </lineage>
</organism>
<sequence length="555" mass="60565">MANLAPGSSIDVVIIGNGPSSMILSYILHGNVPYYNSDCPHPDPLLHAKLKDSPLLLHLDIEHLTDHFEASRFSYSTQALPVNVLLDALGRPLGDDDAEGNTCIQWRHVPEKAVTHAVFGNATKPGGQWAGCVPGTTWDIQALSYADMLSLPGYSFAEHHRRVSGTELAPFTRPSRCAIASYLAAYPDAVGISDAIHCPQEIHSVSRTPGGFYIGSHQITCKRIVLASGIFSESIPARPLLQPLLTLPIPSTSNPSGNAPLLVIGSGFSAADFIISSNPDQKILHIYKWDPENKPSPLKACHYQAYPEYAGVYRLMRRAAKQSSGAGQSKQRPILRRGSSFLESRDWQDIYEGLPNTVITGVAIHGDTATISLCCRDGSTLSREVSGLAYAVGRRSTFSYLDKELRRDILGQAFSDDDRQLISGQTLRAKVLDDLEVARGVFVIGSLTGDSLIRFAYGSCVYTAGKLVQYDENSSGQASSRGSSDWTQRDSGSRSSPRILTGIEGHNDVSWRKVDGVNDYDDEPEQTTAARSDVNTGTVAPRHKSWWNWLFWCSD</sequence>
<proteinExistence type="predicted"/>
<feature type="region of interest" description="Disordered" evidence="1">
    <location>
        <begin position="514"/>
        <end position="535"/>
    </location>
</feature>
<feature type="region of interest" description="Disordered" evidence="1">
    <location>
        <begin position="473"/>
        <end position="501"/>
    </location>
</feature>
<evidence type="ECO:0008006" key="4">
    <source>
        <dbReference type="Google" id="ProtNLM"/>
    </source>
</evidence>
<comment type="caution">
    <text evidence="2">The sequence shown here is derived from an EMBL/GenBank/DDBJ whole genome shotgun (WGS) entry which is preliminary data.</text>
</comment>
<evidence type="ECO:0000256" key="1">
    <source>
        <dbReference type="SAM" id="MobiDB-lite"/>
    </source>
</evidence>